<name>A0ABW4RUU8_9ACTN</name>
<protein>
    <recommendedName>
        <fullName evidence="3">DUF559 domain-containing protein</fullName>
    </recommendedName>
</protein>
<dbReference type="RefSeq" id="WP_343873071.1">
    <property type="nucleotide sequence ID" value="NZ_BAAAIX010000013.1"/>
</dbReference>
<organism evidence="1 2">
    <name type="scientific">Luteococcus peritonei</name>
    <dbReference type="NCBI Taxonomy" id="88874"/>
    <lineage>
        <taxon>Bacteria</taxon>
        <taxon>Bacillati</taxon>
        <taxon>Actinomycetota</taxon>
        <taxon>Actinomycetes</taxon>
        <taxon>Propionibacteriales</taxon>
        <taxon>Propionibacteriaceae</taxon>
        <taxon>Luteococcus</taxon>
    </lineage>
</organism>
<dbReference type="Proteomes" id="UP001597326">
    <property type="component" value="Unassembled WGS sequence"/>
</dbReference>
<proteinExistence type="predicted"/>
<comment type="caution">
    <text evidence="1">The sequence shown here is derived from an EMBL/GenBank/DDBJ whole genome shotgun (WGS) entry which is preliminary data.</text>
</comment>
<keyword evidence="2" id="KW-1185">Reference proteome</keyword>
<gene>
    <name evidence="1" type="ORF">ACFSCS_07935</name>
</gene>
<accession>A0ABW4RUU8</accession>
<evidence type="ECO:0008006" key="3">
    <source>
        <dbReference type="Google" id="ProtNLM"/>
    </source>
</evidence>
<evidence type="ECO:0000313" key="1">
    <source>
        <dbReference type="EMBL" id="MFD1890112.1"/>
    </source>
</evidence>
<sequence length="325" mass="35755">MRNSTAVRTLVAEHGVVRRAEHPDLAGSLDWLHRRGELSSPLPGILVPAGAGQDFETRVKALHAWRPDAVLAGLAAARLSYWPQAPVTMLEAHTAGTPRAAGWLLAHRTRPPEHWVLEHGVPLTHPAWTAVWLAAQDEGQAIDEALRRGAVSLEQLQAALADMPAGRGHARRRAVVEASRSNPWSQLERRLHSFLRGHGFTRWSANRAISLDGRLVFPDVAFDDVPLVLEAMSWTFHGNRQSFLGDNRRIADLVAAGWVYLPITWQMLDDEEALLRLLRAAHRQASRLTAAGGGARTLKVAPSIAEFDDFGPNPRSRGRISGLDN</sequence>
<evidence type="ECO:0000313" key="2">
    <source>
        <dbReference type="Proteomes" id="UP001597326"/>
    </source>
</evidence>
<dbReference type="EMBL" id="JBHUFZ010000016">
    <property type="protein sequence ID" value="MFD1890112.1"/>
    <property type="molecule type" value="Genomic_DNA"/>
</dbReference>
<reference evidence="2" key="1">
    <citation type="journal article" date="2019" name="Int. J. Syst. Evol. Microbiol.">
        <title>The Global Catalogue of Microorganisms (GCM) 10K type strain sequencing project: providing services to taxonomists for standard genome sequencing and annotation.</title>
        <authorList>
            <consortium name="The Broad Institute Genomics Platform"/>
            <consortium name="The Broad Institute Genome Sequencing Center for Infectious Disease"/>
            <person name="Wu L."/>
            <person name="Ma J."/>
        </authorList>
    </citation>
    <scope>NUCLEOTIDE SEQUENCE [LARGE SCALE GENOMIC DNA]</scope>
    <source>
        <strain evidence="2">CAIM 431</strain>
    </source>
</reference>